<dbReference type="AlphaFoldDB" id="A0A9J7MR70"/>
<evidence type="ECO:0000256" key="6">
    <source>
        <dbReference type="SAM" id="Coils"/>
    </source>
</evidence>
<feature type="compositionally biased region" description="Acidic residues" evidence="7">
    <location>
        <begin position="415"/>
        <end position="428"/>
    </location>
</feature>
<dbReference type="CDD" id="cd06257">
    <property type="entry name" value="DnaJ"/>
    <property type="match status" value="1"/>
</dbReference>
<dbReference type="Pfam" id="PF00226">
    <property type="entry name" value="DnaJ"/>
    <property type="match status" value="1"/>
</dbReference>
<dbReference type="InterPro" id="IPR036236">
    <property type="entry name" value="Znf_C2H2_sf"/>
</dbReference>
<dbReference type="PRINTS" id="PR00625">
    <property type="entry name" value="JDOMAIN"/>
</dbReference>
<keyword evidence="3" id="KW-0862">Zinc</keyword>
<dbReference type="SUPFAM" id="SSF57667">
    <property type="entry name" value="beta-beta-alpha zinc fingers"/>
    <property type="match status" value="1"/>
</dbReference>
<dbReference type="PROSITE" id="PS50157">
    <property type="entry name" value="ZINC_FINGER_C2H2_2"/>
    <property type="match status" value="1"/>
</dbReference>
<evidence type="ECO:0000256" key="2">
    <source>
        <dbReference type="ARBA" id="ARBA00022771"/>
    </source>
</evidence>
<dbReference type="InterPro" id="IPR036869">
    <property type="entry name" value="J_dom_sf"/>
</dbReference>
<dbReference type="RefSeq" id="XP_035675949.1">
    <property type="nucleotide sequence ID" value="XM_035820056.1"/>
</dbReference>
<evidence type="ECO:0000256" key="4">
    <source>
        <dbReference type="ARBA" id="ARBA00074367"/>
    </source>
</evidence>
<dbReference type="Pfam" id="PF12171">
    <property type="entry name" value="zf-C2H2_jaz"/>
    <property type="match status" value="1"/>
</dbReference>
<dbReference type="SMART" id="SM00355">
    <property type="entry name" value="ZnF_C2H2"/>
    <property type="match status" value="2"/>
</dbReference>
<feature type="compositionally biased region" description="Acidic residues" evidence="7">
    <location>
        <begin position="352"/>
        <end position="385"/>
    </location>
</feature>
<dbReference type="FunFam" id="1.10.287.110:FF:000046">
    <property type="entry name" value="dnaJ homolog subfamily C member 21"/>
    <property type="match status" value="1"/>
</dbReference>
<feature type="compositionally biased region" description="Acidic residues" evidence="7">
    <location>
        <begin position="282"/>
        <end position="313"/>
    </location>
</feature>
<dbReference type="PROSITE" id="PS00636">
    <property type="entry name" value="DNAJ_1"/>
    <property type="match status" value="1"/>
</dbReference>
<dbReference type="OrthoDB" id="552049at2759"/>
<keyword evidence="6" id="KW-0175">Coiled coil</keyword>
<evidence type="ECO:0000313" key="10">
    <source>
        <dbReference type="Proteomes" id="UP000001554"/>
    </source>
</evidence>
<keyword evidence="10" id="KW-1185">Reference proteome</keyword>
<dbReference type="InterPro" id="IPR003604">
    <property type="entry name" value="Matrin/U1-like-C_Znf_C2H2"/>
</dbReference>
<feature type="compositionally biased region" description="Basic residues" evidence="7">
    <location>
        <begin position="397"/>
        <end position="408"/>
    </location>
</feature>
<evidence type="ECO:0000259" key="8">
    <source>
        <dbReference type="PROSITE" id="PS50076"/>
    </source>
</evidence>
<dbReference type="GeneID" id="118415433"/>
<dbReference type="GO" id="GO:0008270">
    <property type="term" value="F:zinc ion binding"/>
    <property type="evidence" value="ECO:0007669"/>
    <property type="project" value="UniProtKB-KW"/>
</dbReference>
<dbReference type="Gene3D" id="3.30.160.60">
    <property type="entry name" value="Classic Zinc Finger"/>
    <property type="match status" value="1"/>
</dbReference>
<dbReference type="SUPFAM" id="SSF46565">
    <property type="entry name" value="Chaperone J-domain"/>
    <property type="match status" value="1"/>
</dbReference>
<feature type="coiled-coil region" evidence="6">
    <location>
        <begin position="223"/>
        <end position="258"/>
    </location>
</feature>
<accession>A0A9J7MR70</accession>
<dbReference type="Gene3D" id="1.10.287.110">
    <property type="entry name" value="DnaJ domain"/>
    <property type="match status" value="1"/>
</dbReference>
<evidence type="ECO:0000259" key="9">
    <source>
        <dbReference type="PROSITE" id="PS50157"/>
    </source>
</evidence>
<keyword evidence="1" id="KW-0479">Metal-binding</keyword>
<dbReference type="SMART" id="SM00451">
    <property type="entry name" value="ZnF_U1"/>
    <property type="match status" value="2"/>
</dbReference>
<dbReference type="SMART" id="SM00271">
    <property type="entry name" value="DnaJ"/>
    <property type="match status" value="1"/>
</dbReference>
<feature type="region of interest" description="Disordered" evidence="7">
    <location>
        <begin position="521"/>
        <end position="550"/>
    </location>
</feature>
<evidence type="ECO:0000256" key="1">
    <source>
        <dbReference type="ARBA" id="ARBA00022723"/>
    </source>
</evidence>
<feature type="domain" description="C2H2-type" evidence="9">
    <location>
        <begin position="316"/>
        <end position="345"/>
    </location>
</feature>
<organism evidence="10 11">
    <name type="scientific">Branchiostoma floridae</name>
    <name type="common">Florida lancelet</name>
    <name type="synonym">Amphioxus</name>
    <dbReference type="NCBI Taxonomy" id="7739"/>
    <lineage>
        <taxon>Eukaryota</taxon>
        <taxon>Metazoa</taxon>
        <taxon>Chordata</taxon>
        <taxon>Cephalochordata</taxon>
        <taxon>Leptocardii</taxon>
        <taxon>Amphioxiformes</taxon>
        <taxon>Branchiostomatidae</taxon>
        <taxon>Branchiostoma</taxon>
    </lineage>
</organism>
<dbReference type="GO" id="GO:0003676">
    <property type="term" value="F:nucleic acid binding"/>
    <property type="evidence" value="ECO:0007669"/>
    <property type="project" value="InterPro"/>
</dbReference>
<feature type="domain" description="J" evidence="8">
    <location>
        <begin position="4"/>
        <end position="70"/>
    </location>
</feature>
<evidence type="ECO:0000256" key="5">
    <source>
        <dbReference type="PROSITE-ProRule" id="PRU00042"/>
    </source>
</evidence>
<feature type="region of interest" description="Disordered" evidence="7">
    <location>
        <begin position="273"/>
        <end position="313"/>
    </location>
</feature>
<keyword evidence="2 5" id="KW-0863">Zinc-finger</keyword>
<dbReference type="InterPro" id="IPR013087">
    <property type="entry name" value="Znf_C2H2_type"/>
</dbReference>
<dbReference type="PROSITE" id="PS00028">
    <property type="entry name" value="ZINC_FINGER_C2H2_1"/>
    <property type="match status" value="2"/>
</dbReference>
<dbReference type="Pfam" id="PF21884">
    <property type="entry name" value="ZUO1-like_ZHD"/>
    <property type="match status" value="1"/>
</dbReference>
<dbReference type="Proteomes" id="UP000001554">
    <property type="component" value="Chromosome 5"/>
</dbReference>
<dbReference type="GO" id="GO:0005737">
    <property type="term" value="C:cytoplasm"/>
    <property type="evidence" value="ECO:0000318"/>
    <property type="project" value="GO_Central"/>
</dbReference>
<dbReference type="PROSITE" id="PS50076">
    <property type="entry name" value="DNAJ_2"/>
    <property type="match status" value="1"/>
</dbReference>
<reference evidence="10" key="1">
    <citation type="journal article" date="2020" name="Nat. Ecol. Evol.">
        <title>Deeply conserved synteny resolves early events in vertebrate evolution.</title>
        <authorList>
            <person name="Simakov O."/>
            <person name="Marletaz F."/>
            <person name="Yue J.X."/>
            <person name="O'Connell B."/>
            <person name="Jenkins J."/>
            <person name="Brandt A."/>
            <person name="Calef R."/>
            <person name="Tung C.H."/>
            <person name="Huang T.K."/>
            <person name="Schmutz J."/>
            <person name="Satoh N."/>
            <person name="Yu J.K."/>
            <person name="Putnam N.H."/>
            <person name="Green R.E."/>
            <person name="Rokhsar D.S."/>
        </authorList>
    </citation>
    <scope>NUCLEOTIDE SEQUENCE [LARGE SCALE GENOMIC DNA]</scope>
    <source>
        <strain evidence="10">S238N-H82</strain>
    </source>
</reference>
<dbReference type="OMA" id="RANHEES"/>
<evidence type="ECO:0000256" key="7">
    <source>
        <dbReference type="SAM" id="MobiDB-lite"/>
    </source>
</evidence>
<dbReference type="InterPro" id="IPR051964">
    <property type="entry name" value="Chaperone_stress_response"/>
</dbReference>
<sequence>MPRCHYEVLGVQRNATDDDLKKSYRKLALRWHPDKNPDNVEEATETFREIQQAYDVLSDPQERAWYDKHREAILRGGLGEDYKDDSEDLMQYFSSAVFSGYGDDHKGFYAVYGDVFKKIAEEDARFVEPDEDEEKAPDFGTSDSVYEESVRPFYAYWQSYCTKKSFVWLEKYDTREAPNRRVARLMEKENKKFRDKGKKEYNETVRQLVAFVKKRDKRVQVHKKRVEEKLAEQARLAAERQERLKREQAKEVEGYKEQEWMCASGLQDELADLEARVAQEFGDSDQSWEDEEEEDGDCSGEGEEEEEQEEEMYDDLYCVACNKAFKTDKALANHEQSKKHREKVAILKQQMEEEEEEVTMATEEAEASTDTPDVDVNAESEEDELQAACEENTPKPKLSKKQKKRRRQQQRENQTFEEDSIDQLEVELENVHVTTDKDSEGNVPEGVEPVDSQEKDNNQKAKKLTGRKAKEARKAAKGAKGTSQRNVAKDVPQPATVCNVCMFEFATRNKLFDHIKSTGHALHLSSQQQPRGDGGGDQGGKKGKRKGKRQ</sequence>
<feature type="compositionally biased region" description="Basic residues" evidence="7">
    <location>
        <begin position="541"/>
        <end position="550"/>
    </location>
</feature>
<evidence type="ECO:0000256" key="3">
    <source>
        <dbReference type="ARBA" id="ARBA00022833"/>
    </source>
</evidence>
<dbReference type="InterPro" id="IPR018253">
    <property type="entry name" value="DnaJ_domain_CS"/>
</dbReference>
<name>A0A9J7MR70_BRAFL</name>
<dbReference type="InterPro" id="IPR001623">
    <property type="entry name" value="DnaJ_domain"/>
</dbReference>
<feature type="region of interest" description="Disordered" evidence="7">
    <location>
        <begin position="330"/>
        <end position="493"/>
    </location>
</feature>
<proteinExistence type="predicted"/>
<gene>
    <name evidence="11" type="primary">LOC118415433</name>
</gene>
<dbReference type="PANTHER" id="PTHR44029:SF1">
    <property type="entry name" value="DNAJ HOMOLOG SUBFAMILY C MEMBER 21"/>
    <property type="match status" value="1"/>
</dbReference>
<dbReference type="PANTHER" id="PTHR44029">
    <property type="entry name" value="DNAJ HOMOLOG SUBFAMILY C MEMBER 21"/>
    <property type="match status" value="1"/>
</dbReference>
<dbReference type="InterPro" id="IPR054076">
    <property type="entry name" value="ZUO1-like_ZHD"/>
</dbReference>
<dbReference type="KEGG" id="bfo:118415433"/>
<protein>
    <recommendedName>
        <fullName evidence="4">DnaJ homolog subfamily C member 21</fullName>
    </recommendedName>
</protein>
<evidence type="ECO:0000313" key="11">
    <source>
        <dbReference type="RefSeq" id="XP_035675949.1"/>
    </source>
</evidence>
<dbReference type="InterPro" id="IPR022755">
    <property type="entry name" value="Znf_C2H2_jaz"/>
</dbReference>
<reference evidence="11" key="2">
    <citation type="submission" date="2025-08" db="UniProtKB">
        <authorList>
            <consortium name="RefSeq"/>
        </authorList>
    </citation>
    <scope>IDENTIFICATION</scope>
    <source>
        <strain evidence="11">S238N-H82</strain>
        <tissue evidence="11">Testes</tissue>
    </source>
</reference>